<accession>B5KY19</accession>
<evidence type="ECO:0000313" key="1">
    <source>
        <dbReference type="EMBL" id="ABV02150.1"/>
    </source>
</evidence>
<keyword evidence="1" id="KW-0496">Mitochondrion</keyword>
<dbReference type="EMBL" id="EU124719">
    <property type="protein sequence ID" value="ABV02150.1"/>
    <property type="molecule type" value="Genomic_DNA"/>
</dbReference>
<name>B5KY19_9HEXA</name>
<organism evidence="1">
    <name type="scientific">Friesea propria</name>
    <dbReference type="NCBI Taxonomy" id="2785902"/>
    <lineage>
        <taxon>Eukaryota</taxon>
        <taxon>Metazoa</taxon>
        <taxon>Ecdysozoa</taxon>
        <taxon>Arthropoda</taxon>
        <taxon>Hexapoda</taxon>
        <taxon>Collembola</taxon>
        <taxon>Poduromorpha</taxon>
        <taxon>Poduroidea</taxon>
        <taxon>Neanuridae</taxon>
        <taxon>Frieseinae</taxon>
        <taxon>Friesea</taxon>
    </lineage>
</organism>
<dbReference type="CTD" id="4539"/>
<reference evidence="1" key="2">
    <citation type="journal article" date="2020" name="Insects">
        <title>Evidence for Cryptic Diversity in the 'Pan-Antarctic' Springtail Friesea antarctica and the Description of Two New Species.</title>
        <authorList>
            <person name="Carapelli A."/>
            <person name="Greenslade P."/>
            <person name="Nardi F."/>
            <person name="Leo C."/>
            <person name="Convey P."/>
            <person name="Frati F."/>
            <person name="Fanciulli P.P."/>
        </authorList>
    </citation>
    <scope>NUCLEOTIDE SEQUENCE</scope>
</reference>
<reference evidence="1" key="1">
    <citation type="journal article" date="2010" name="Gene">
        <title>High divergence across the whole mitochondrial genome in the 'pan-Antarctic' springtail Friesea grisea: evidence for cryptic species?</title>
        <authorList>
            <person name="Torricelli G."/>
            <person name="Carapelli A."/>
            <person name="Convey P."/>
            <person name="Nardi F."/>
            <person name="Boore J.L."/>
            <person name="Frati F."/>
        </authorList>
    </citation>
    <scope>NUCLEOTIDE SEQUENCE</scope>
</reference>
<dbReference type="GeneID" id="65330525"/>
<sequence>MIMLSSLWISFILGFMSFSVMSSQLLGMLLLLEFMVLLVFSSFMFVFSSGASFIVVVFLVFSVCEGALGLTILVGFSRAFGGDYLNAFSLTV</sequence>
<gene>
    <name evidence="1" type="primary">ND4L</name>
</gene>
<dbReference type="RefSeq" id="YP_010125573.1">
    <property type="nucleotide sequence ID" value="NC_056239.1"/>
</dbReference>
<proteinExistence type="predicted"/>
<dbReference type="Gene3D" id="1.10.287.3510">
    <property type="match status" value="1"/>
</dbReference>
<dbReference type="AlphaFoldDB" id="B5KY19"/>
<geneLocation type="mitochondrion" evidence="1"/>
<protein>
    <submittedName>
        <fullName evidence="1">NADH dehydrogenase subunit 4L</fullName>
    </submittedName>
</protein>